<dbReference type="AlphaFoldDB" id="A0A918LDI5"/>
<evidence type="ECO:0000256" key="1">
    <source>
        <dbReference type="ARBA" id="ARBA00023125"/>
    </source>
</evidence>
<name>A0A918LDI5_9PSEU</name>
<evidence type="ECO:0000259" key="2">
    <source>
        <dbReference type="PROSITE" id="PS50943"/>
    </source>
</evidence>
<comment type="caution">
    <text evidence="3">The sequence shown here is derived from an EMBL/GenBank/DDBJ whole genome shotgun (WGS) entry which is preliminary data.</text>
</comment>
<dbReference type="PANTHER" id="PTHR46797">
    <property type="entry name" value="HTH-TYPE TRANSCRIPTIONAL REGULATOR"/>
    <property type="match status" value="1"/>
</dbReference>
<dbReference type="Pfam" id="PF13560">
    <property type="entry name" value="HTH_31"/>
    <property type="match status" value="1"/>
</dbReference>
<keyword evidence="1" id="KW-0238">DNA-binding</keyword>
<protein>
    <submittedName>
        <fullName evidence="3">Transcriptional regulator</fullName>
    </submittedName>
</protein>
<dbReference type="GO" id="GO:0003677">
    <property type="term" value="F:DNA binding"/>
    <property type="evidence" value="ECO:0007669"/>
    <property type="project" value="UniProtKB-KW"/>
</dbReference>
<dbReference type="EMBL" id="BMRB01000002">
    <property type="protein sequence ID" value="GGS33707.1"/>
    <property type="molecule type" value="Genomic_DNA"/>
</dbReference>
<dbReference type="GO" id="GO:0003700">
    <property type="term" value="F:DNA-binding transcription factor activity"/>
    <property type="evidence" value="ECO:0007669"/>
    <property type="project" value="TreeGrafter"/>
</dbReference>
<dbReference type="PANTHER" id="PTHR46797:SF1">
    <property type="entry name" value="METHYLPHOSPHONATE SYNTHASE"/>
    <property type="match status" value="1"/>
</dbReference>
<evidence type="ECO:0000313" key="4">
    <source>
        <dbReference type="Proteomes" id="UP000660680"/>
    </source>
</evidence>
<dbReference type="SMART" id="SM00530">
    <property type="entry name" value="HTH_XRE"/>
    <property type="match status" value="1"/>
</dbReference>
<dbReference type="Proteomes" id="UP000660680">
    <property type="component" value="Unassembled WGS sequence"/>
</dbReference>
<dbReference type="InterPro" id="IPR010982">
    <property type="entry name" value="Lambda_DNA-bd_dom_sf"/>
</dbReference>
<dbReference type="Gene3D" id="1.10.260.40">
    <property type="entry name" value="lambda repressor-like DNA-binding domains"/>
    <property type="match status" value="1"/>
</dbReference>
<dbReference type="GO" id="GO:0005829">
    <property type="term" value="C:cytosol"/>
    <property type="evidence" value="ECO:0007669"/>
    <property type="project" value="TreeGrafter"/>
</dbReference>
<proteinExistence type="predicted"/>
<dbReference type="SUPFAM" id="SSF47413">
    <property type="entry name" value="lambda repressor-like DNA-binding domains"/>
    <property type="match status" value="1"/>
</dbReference>
<reference evidence="3" key="1">
    <citation type="journal article" date="2014" name="Int. J. Syst. Evol. Microbiol.">
        <title>Complete genome sequence of Corynebacterium casei LMG S-19264T (=DSM 44701T), isolated from a smear-ripened cheese.</title>
        <authorList>
            <consortium name="US DOE Joint Genome Institute (JGI-PGF)"/>
            <person name="Walter F."/>
            <person name="Albersmeier A."/>
            <person name="Kalinowski J."/>
            <person name="Ruckert C."/>
        </authorList>
    </citation>
    <scope>NUCLEOTIDE SEQUENCE</scope>
    <source>
        <strain evidence="3">JCM 3276</strain>
    </source>
</reference>
<evidence type="ECO:0000313" key="3">
    <source>
        <dbReference type="EMBL" id="GGS33707.1"/>
    </source>
</evidence>
<dbReference type="CDD" id="cd00093">
    <property type="entry name" value="HTH_XRE"/>
    <property type="match status" value="1"/>
</dbReference>
<dbReference type="InterPro" id="IPR001387">
    <property type="entry name" value="Cro/C1-type_HTH"/>
</dbReference>
<feature type="domain" description="HTH cro/C1-type" evidence="2">
    <location>
        <begin position="8"/>
        <end position="63"/>
    </location>
</feature>
<accession>A0A918LDI5</accession>
<sequence length="386" mass="40736">MSDIGRRLRHLRHARGKSLAVVAGLAGISPSYLSRIENGQRAVDRRSLIVALANALDVSPTELVHEALPVTARGSTDAAVDQVRRALLAVTMGHPAGGVVPVAVLADRVSAVLDAQQRCEHDVVGRALPMLIRDVHANPDARRLIPLLHVQGTQAWLRDVGAPLDLGWQAATIARQAADALDDPVPRGLAAFGVAHGLLAAGAYDLASDVLGATERDTSTSERSHLAGMLAFTDSLLAICRGDKAASAAALDHAADLADHVGEGNALWFGFGPSNVAVWRMAVALEAGDHAAAAAIATQAIPDAIPSPQRRAAYWADYGRALAHLPNHRDAAITALRRAEQISPTRVHHHPFTRSVLAELLTTARADSAGRELRGMAYRAGLLPIR</sequence>
<reference evidence="3" key="2">
    <citation type="submission" date="2020-09" db="EMBL/GenBank/DDBJ databases">
        <authorList>
            <person name="Sun Q."/>
            <person name="Ohkuma M."/>
        </authorList>
    </citation>
    <scope>NUCLEOTIDE SEQUENCE</scope>
    <source>
        <strain evidence="3">JCM 3276</strain>
    </source>
</reference>
<dbReference type="InterPro" id="IPR050807">
    <property type="entry name" value="TransReg_Diox_bact_type"/>
</dbReference>
<dbReference type="PROSITE" id="PS50943">
    <property type="entry name" value="HTH_CROC1"/>
    <property type="match status" value="1"/>
</dbReference>
<dbReference type="RefSeq" id="WP_189211010.1">
    <property type="nucleotide sequence ID" value="NZ_BMRB01000002.1"/>
</dbReference>
<organism evidence="3 4">
    <name type="scientific">Actinokineospora fastidiosa</name>
    <dbReference type="NCBI Taxonomy" id="1816"/>
    <lineage>
        <taxon>Bacteria</taxon>
        <taxon>Bacillati</taxon>
        <taxon>Actinomycetota</taxon>
        <taxon>Actinomycetes</taxon>
        <taxon>Pseudonocardiales</taxon>
        <taxon>Pseudonocardiaceae</taxon>
        <taxon>Actinokineospora</taxon>
    </lineage>
</organism>
<gene>
    <name evidence="3" type="ORF">GCM10010171_29980</name>
</gene>
<keyword evidence="4" id="KW-1185">Reference proteome</keyword>